<evidence type="ECO:0000256" key="6">
    <source>
        <dbReference type="ARBA" id="ARBA00022525"/>
    </source>
</evidence>
<keyword evidence="18" id="KW-1185">Reference proteome</keyword>
<dbReference type="SUPFAM" id="SSF51445">
    <property type="entry name" value="(Trans)glycosidases"/>
    <property type="match status" value="1"/>
</dbReference>
<comment type="caution">
    <text evidence="17">The sequence shown here is derived from an EMBL/GenBank/DDBJ whole genome shotgun (WGS) entry which is preliminary data.</text>
</comment>
<evidence type="ECO:0000313" key="18">
    <source>
        <dbReference type="Proteomes" id="UP001600941"/>
    </source>
</evidence>
<evidence type="ECO:0000256" key="7">
    <source>
        <dbReference type="ARBA" id="ARBA00022801"/>
    </source>
</evidence>
<feature type="domain" description="Glycoside hydrolase family 2 immunoglobulin-like beta-sandwich" evidence="13">
    <location>
        <begin position="224"/>
        <end position="285"/>
    </location>
</feature>
<dbReference type="InterPro" id="IPR013783">
    <property type="entry name" value="Ig-like_fold"/>
</dbReference>
<organism evidence="17 18">
    <name type="scientific">Blautia parvula</name>
    <dbReference type="NCBI Taxonomy" id="2877527"/>
    <lineage>
        <taxon>Bacteria</taxon>
        <taxon>Bacillati</taxon>
        <taxon>Bacillota</taxon>
        <taxon>Clostridia</taxon>
        <taxon>Lachnospirales</taxon>
        <taxon>Lachnospiraceae</taxon>
        <taxon>Blautia</taxon>
    </lineage>
</organism>
<accession>A0ABQ0BP66</accession>
<proteinExistence type="inferred from homology"/>
<dbReference type="Gene3D" id="2.60.40.10">
    <property type="entry name" value="Immunoglobulins"/>
    <property type="match status" value="2"/>
</dbReference>
<dbReference type="EMBL" id="BAABZQ010000001">
    <property type="protein sequence ID" value="GAA6498326.1"/>
    <property type="molecule type" value="Genomic_DNA"/>
</dbReference>
<comment type="subunit">
    <text evidence="4">Homodimer.</text>
</comment>
<dbReference type="GO" id="GO:0016787">
    <property type="term" value="F:hydrolase activity"/>
    <property type="evidence" value="ECO:0007669"/>
    <property type="project" value="UniProtKB-KW"/>
</dbReference>
<dbReference type="InterPro" id="IPR054593">
    <property type="entry name" value="Beta-mannosidase-like_N2"/>
</dbReference>
<evidence type="ECO:0000259" key="16">
    <source>
        <dbReference type="Pfam" id="PF22666"/>
    </source>
</evidence>
<dbReference type="Pfam" id="PF17753">
    <property type="entry name" value="Ig_mannosidase"/>
    <property type="match status" value="1"/>
</dbReference>
<dbReference type="Pfam" id="PF00703">
    <property type="entry name" value="Glyco_hydro_2"/>
    <property type="match status" value="1"/>
</dbReference>
<sequence>MYIQKLNDNWCFSEADTEEKRKAVVPGSVYGDLLRLGEMEDPYYRANETKAFERMRKDYVYESTFIPQQKLLECGTILLRFHGIDTIADVYLNEKLLGRVENMHRCYEFPVKERLREGENHLKIYFHSPIKAAEKAFAACTTLGSSHALDGFPQIRKAHCMYGWDWGPRLPDAGIWKEVELLGMEEGRLCSVYIRQQHGSKGVCLSLRPEAEFNIKPENVSYRTTVVSPEGLVQIVTEKTEDILIEQPKLWWPNGYGEQNLYTIRVEMMVQEKIIDTWERRIGLRTMTIAREKDEYGESFAHEVNGVKIFAMGADYIPEDNILGNITEERTRQLLADCRAANFNCIRVWGGGFYPHDYFYDLCDEFGLVVWQDLMFACAVYNLSEEFEENISHEIEENVTRIRHHASLGLWCGNNEMEMFVDQGQWVSSPGQKADYIKMYEYVIPKILKKTDPETFYWPASPSSGGSFDYPNDPNRGDVHYWDVWHSDKPFTEFRNYYFRYVSEFGFQSFPCLKTIESFTKPEDRNIFSYVMEKHQRNGTANGKIMNYISQNYLYPTDFSTLLYTSQLLQADAIKYGVEHFRRNRGRCMGAVYWQLNDCWPVASWSSIDYFGRWKALHYYAKRFFAPLLLSCQEEGQMTQQSNVNPQPFHLHKSIHLNVSNETMEEQQAEVHWALRNRDGKIIRQERECVTVPPLSSKWLKKTELEEMDIYHEYISYELYQGGERVSDSSLVLCFPKHFEYKDPELEVYAENGEIIVSAGAYAKNVEVQNESEDLVLSDNYFDLHGDCRRVKIIRGSAEGLRVRSVYDIR</sequence>
<dbReference type="InterPro" id="IPR017853">
    <property type="entry name" value="GH"/>
</dbReference>
<keyword evidence="8" id="KW-0325">Glycoprotein</keyword>
<evidence type="ECO:0000256" key="3">
    <source>
        <dbReference type="ARBA" id="ARBA00004740"/>
    </source>
</evidence>
<keyword evidence="7 17" id="KW-0378">Hydrolase</keyword>
<evidence type="ECO:0000259" key="15">
    <source>
        <dbReference type="Pfam" id="PF17786"/>
    </source>
</evidence>
<dbReference type="Proteomes" id="UP001600941">
    <property type="component" value="Unassembled WGS sequence"/>
</dbReference>
<dbReference type="PANTHER" id="PTHR43730">
    <property type="entry name" value="BETA-MANNOSIDASE"/>
    <property type="match status" value="1"/>
</dbReference>
<dbReference type="InterPro" id="IPR041625">
    <property type="entry name" value="Beta-mannosidase_Ig"/>
</dbReference>
<keyword evidence="9" id="KW-0326">Glycosidase</keyword>
<dbReference type="Pfam" id="PF17786">
    <property type="entry name" value="Mannosidase_ig"/>
    <property type="match status" value="1"/>
</dbReference>
<evidence type="ECO:0000256" key="5">
    <source>
        <dbReference type="ARBA" id="ARBA00012754"/>
    </source>
</evidence>
<dbReference type="InterPro" id="IPR036156">
    <property type="entry name" value="Beta-gal/glucu_dom_sf"/>
</dbReference>
<feature type="domain" description="Beta-mannosidase Ig-fold" evidence="14">
    <location>
        <begin position="742"/>
        <end position="809"/>
    </location>
</feature>
<evidence type="ECO:0000313" key="17">
    <source>
        <dbReference type="EMBL" id="GAA6498326.1"/>
    </source>
</evidence>
<dbReference type="Pfam" id="PF22666">
    <property type="entry name" value="Glyco_hydro_2_N2"/>
    <property type="match status" value="1"/>
</dbReference>
<gene>
    <name evidence="17" type="ORF">K340107D12_11420</name>
</gene>
<evidence type="ECO:0000256" key="11">
    <source>
        <dbReference type="ARBA" id="ARBA00041069"/>
    </source>
</evidence>
<keyword evidence="6" id="KW-0964">Secreted</keyword>
<dbReference type="RefSeq" id="WP_227212116.1">
    <property type="nucleotide sequence ID" value="NZ_BAABZQ010000001.1"/>
</dbReference>
<reference evidence="17 18" key="1">
    <citation type="submission" date="2024-04" db="EMBL/GenBank/DDBJ databases">
        <title>Defined microbial consortia suppress multidrug-resistant proinflammatory Enterobacteriaceae via ecological control.</title>
        <authorList>
            <person name="Furuichi M."/>
            <person name="Kawaguchi T."/>
            <person name="Pust M."/>
            <person name="Yasuma K."/>
            <person name="Plichta D."/>
            <person name="Hasegawa N."/>
            <person name="Ohya T."/>
            <person name="Bhattarai S."/>
            <person name="Sasajima S."/>
            <person name="Aoto Y."/>
            <person name="Tuganbaev T."/>
            <person name="Yaginuma M."/>
            <person name="Ueda M."/>
            <person name="Okahashi N."/>
            <person name="Amafuji K."/>
            <person name="Kiridooshi Y."/>
            <person name="Sugita K."/>
            <person name="Strazar M."/>
            <person name="Skelly A."/>
            <person name="Suda W."/>
            <person name="Hattori M."/>
            <person name="Nakamoto N."/>
            <person name="Caballero S."/>
            <person name="Norman J."/>
            <person name="Olle B."/>
            <person name="Tanoue T."/>
            <person name="Arita M."/>
            <person name="Bucci V."/>
            <person name="Atarashi K."/>
            <person name="Xavier R."/>
            <person name="Honda K."/>
        </authorList>
    </citation>
    <scope>NUCLEOTIDE SEQUENCE [LARGE SCALE GENOMIC DNA]</scope>
    <source>
        <strain evidence="18">k34-0107-D12</strain>
    </source>
</reference>
<dbReference type="PANTHER" id="PTHR43730:SF1">
    <property type="entry name" value="BETA-MANNOSIDASE"/>
    <property type="match status" value="1"/>
</dbReference>
<dbReference type="InterPro" id="IPR008979">
    <property type="entry name" value="Galactose-bd-like_sf"/>
</dbReference>
<dbReference type="SUPFAM" id="SSF49303">
    <property type="entry name" value="beta-Galactosidase/glucuronidase domain"/>
    <property type="match status" value="2"/>
</dbReference>
<evidence type="ECO:0000256" key="2">
    <source>
        <dbReference type="ARBA" id="ARBA00004613"/>
    </source>
</evidence>
<dbReference type="Gene3D" id="3.20.20.80">
    <property type="entry name" value="Glycosidases"/>
    <property type="match status" value="1"/>
</dbReference>
<evidence type="ECO:0000259" key="14">
    <source>
        <dbReference type="Pfam" id="PF17753"/>
    </source>
</evidence>
<evidence type="ECO:0000256" key="4">
    <source>
        <dbReference type="ARBA" id="ARBA00011738"/>
    </source>
</evidence>
<comment type="similarity">
    <text evidence="10">Belongs to the glycosyl hydrolase 2 family. Beta-mannosidase B subfamily.</text>
</comment>
<dbReference type="InterPro" id="IPR006102">
    <property type="entry name" value="Ig-like_GH2"/>
</dbReference>
<evidence type="ECO:0000256" key="9">
    <source>
        <dbReference type="ARBA" id="ARBA00023295"/>
    </source>
</evidence>
<dbReference type="Gene3D" id="2.60.120.260">
    <property type="entry name" value="Galactose-binding domain-like"/>
    <property type="match status" value="1"/>
</dbReference>
<dbReference type="EC" id="3.2.1.25" evidence="5"/>
<comment type="catalytic activity">
    <reaction evidence="1">
        <text>Hydrolysis of terminal, non-reducing beta-D-mannose residues in beta-D-mannosides.</text>
        <dbReference type="EC" id="3.2.1.25"/>
    </reaction>
</comment>
<dbReference type="InterPro" id="IPR050887">
    <property type="entry name" value="Beta-mannosidase_GH2"/>
</dbReference>
<evidence type="ECO:0000256" key="12">
    <source>
        <dbReference type="ARBA" id="ARBA00041614"/>
    </source>
</evidence>
<evidence type="ECO:0000259" key="13">
    <source>
        <dbReference type="Pfam" id="PF00703"/>
    </source>
</evidence>
<name>A0ABQ0BP66_9FIRM</name>
<feature type="domain" description="Beta-mannosidase-like galactose-binding" evidence="16">
    <location>
        <begin position="10"/>
        <end position="177"/>
    </location>
</feature>
<feature type="domain" description="Mannosidase Ig/CBM-like" evidence="15">
    <location>
        <begin position="654"/>
        <end position="738"/>
    </location>
</feature>
<evidence type="ECO:0000256" key="1">
    <source>
        <dbReference type="ARBA" id="ARBA00000829"/>
    </source>
</evidence>
<dbReference type="InterPro" id="IPR041447">
    <property type="entry name" value="Mannosidase_ig"/>
</dbReference>
<comment type="pathway">
    <text evidence="3">Glycan metabolism; N-glycan degradation.</text>
</comment>
<protein>
    <recommendedName>
        <fullName evidence="11">Beta-mannosidase B</fullName>
        <ecNumber evidence="5">3.2.1.25</ecNumber>
    </recommendedName>
    <alternativeName>
        <fullName evidence="12">Mannanase B</fullName>
    </alternativeName>
</protein>
<evidence type="ECO:0000256" key="8">
    <source>
        <dbReference type="ARBA" id="ARBA00023180"/>
    </source>
</evidence>
<dbReference type="SUPFAM" id="SSF49785">
    <property type="entry name" value="Galactose-binding domain-like"/>
    <property type="match status" value="1"/>
</dbReference>
<comment type="subcellular location">
    <subcellularLocation>
        <location evidence="2">Secreted</location>
    </subcellularLocation>
</comment>
<evidence type="ECO:0000256" key="10">
    <source>
        <dbReference type="ARBA" id="ARBA00038429"/>
    </source>
</evidence>